<evidence type="ECO:0000256" key="9">
    <source>
        <dbReference type="ARBA" id="ARBA00023146"/>
    </source>
</evidence>
<dbReference type="Gene3D" id="3.40.50.800">
    <property type="entry name" value="Anticodon-binding domain"/>
    <property type="match status" value="1"/>
</dbReference>
<dbReference type="InterPro" id="IPR015807">
    <property type="entry name" value="His-tRNA-ligase"/>
</dbReference>
<dbReference type="Proteomes" id="UP000027855">
    <property type="component" value="Unassembled WGS sequence"/>
</dbReference>
<dbReference type="FunFam" id="3.30.930.10:FF:000005">
    <property type="entry name" value="Histidine--tRNA ligase"/>
    <property type="match status" value="1"/>
</dbReference>
<evidence type="ECO:0000259" key="13">
    <source>
        <dbReference type="PROSITE" id="PS50862"/>
    </source>
</evidence>
<comment type="subcellular location">
    <subcellularLocation>
        <location evidence="1 11">Cytoplasm</location>
    </subcellularLocation>
</comment>
<feature type="binding site" evidence="12">
    <location>
        <position position="128"/>
    </location>
    <ligand>
        <name>L-histidine</name>
        <dbReference type="ChEBI" id="CHEBI:57595"/>
    </ligand>
</feature>
<feature type="domain" description="Aminoacyl-transfer RNA synthetases class-II family profile" evidence="13">
    <location>
        <begin position="23"/>
        <end position="324"/>
    </location>
</feature>
<evidence type="ECO:0000256" key="12">
    <source>
        <dbReference type="PIRSR" id="PIRSR001549-1"/>
    </source>
</evidence>
<dbReference type="PIRSF" id="PIRSF001549">
    <property type="entry name" value="His-tRNA_synth"/>
    <property type="match status" value="1"/>
</dbReference>
<comment type="subunit">
    <text evidence="3 11">Homodimer.</text>
</comment>
<dbReference type="InterPro" id="IPR045864">
    <property type="entry name" value="aa-tRNA-synth_II/BPL/LPL"/>
</dbReference>
<dbReference type="GO" id="GO:0140096">
    <property type="term" value="F:catalytic activity, acting on a protein"/>
    <property type="evidence" value="ECO:0007669"/>
    <property type="project" value="UniProtKB-ARBA"/>
</dbReference>
<evidence type="ECO:0000256" key="7">
    <source>
        <dbReference type="ARBA" id="ARBA00022840"/>
    </source>
</evidence>
<dbReference type="GO" id="GO:0004821">
    <property type="term" value="F:histidine-tRNA ligase activity"/>
    <property type="evidence" value="ECO:0007669"/>
    <property type="project" value="UniProtKB-UniRule"/>
</dbReference>
<evidence type="ECO:0000256" key="3">
    <source>
        <dbReference type="ARBA" id="ARBA00011738"/>
    </source>
</evidence>
<dbReference type="AlphaFoldDB" id="A0A074IU50"/>
<feature type="binding site" evidence="12">
    <location>
        <position position="259"/>
    </location>
    <ligand>
        <name>L-histidine</name>
        <dbReference type="ChEBI" id="CHEBI:57595"/>
    </ligand>
</feature>
<dbReference type="Pfam" id="PF13393">
    <property type="entry name" value="tRNA-synt_His"/>
    <property type="match status" value="1"/>
</dbReference>
<evidence type="ECO:0000256" key="6">
    <source>
        <dbReference type="ARBA" id="ARBA00022741"/>
    </source>
</evidence>
<comment type="catalytic activity">
    <reaction evidence="10 11">
        <text>tRNA(His) + L-histidine + ATP = L-histidyl-tRNA(His) + AMP + diphosphate + H(+)</text>
        <dbReference type="Rhea" id="RHEA:17313"/>
        <dbReference type="Rhea" id="RHEA-COMP:9665"/>
        <dbReference type="Rhea" id="RHEA-COMP:9689"/>
        <dbReference type="ChEBI" id="CHEBI:15378"/>
        <dbReference type="ChEBI" id="CHEBI:30616"/>
        <dbReference type="ChEBI" id="CHEBI:33019"/>
        <dbReference type="ChEBI" id="CHEBI:57595"/>
        <dbReference type="ChEBI" id="CHEBI:78442"/>
        <dbReference type="ChEBI" id="CHEBI:78527"/>
        <dbReference type="ChEBI" id="CHEBI:456215"/>
        <dbReference type="EC" id="6.1.1.21"/>
    </reaction>
</comment>
<dbReference type="PATRIC" id="fig|1304.173.peg.1960"/>
<dbReference type="Pfam" id="PF03129">
    <property type="entry name" value="HGTP_anticodon"/>
    <property type="match status" value="1"/>
</dbReference>
<feature type="binding site" evidence="12">
    <location>
        <position position="132"/>
    </location>
    <ligand>
        <name>L-histidine</name>
        <dbReference type="ChEBI" id="CHEBI:57595"/>
    </ligand>
</feature>
<feature type="binding site" evidence="12">
    <location>
        <position position="114"/>
    </location>
    <ligand>
        <name>L-histidine</name>
        <dbReference type="ChEBI" id="CHEBI:57595"/>
    </ligand>
</feature>
<keyword evidence="7 11" id="KW-0067">ATP-binding</keyword>
<sequence>MKLQKPKGTQDILPADSAKWQYVENVARETFKKYNYGEIRTPMFEHYEVISRSVGDTTDIVTKEMYDFHDKGDRHITLRPEGTAPVVRSYVENKLFAPEVQKPVKVYYIGSMFRYERPQAGRLREFHQLGVECFGSKNPATDVETIAMAYQLFNTLGIKDVTLHLNSLGNTESRLAYRQALIDYLTPMRESLSKDSQRRLDENPLRVLDSKEKEDKVAVENAPSILDYLDEESQAHFDEVRTMLDSLNIPYVIDTNMVRGLDYYNHTIFEFITTIDKSELTICAGGRYDSLVEYFGGPETAGFGFGLGLERLLLVLDKQGIELPVEENLDVYIAVLGSGANGKALELVQAIRYQGFKAERDYLGRKIKAQFKSADTFKAKTVITLGESEVESGQVNVKNNATREEVTVSFEELTKNFAAVLEQLEK</sequence>
<evidence type="ECO:0000313" key="14">
    <source>
        <dbReference type="EMBL" id="KEO45978.1"/>
    </source>
</evidence>
<dbReference type="PANTHER" id="PTHR43707">
    <property type="entry name" value="HISTIDYL-TRNA SYNTHETASE"/>
    <property type="match status" value="1"/>
</dbReference>
<name>A0A074IU50_STRSL</name>
<dbReference type="GO" id="GO:0005737">
    <property type="term" value="C:cytoplasm"/>
    <property type="evidence" value="ECO:0007669"/>
    <property type="project" value="UniProtKB-SubCell"/>
</dbReference>
<dbReference type="HAMAP" id="MF_00127">
    <property type="entry name" value="His_tRNA_synth"/>
    <property type="match status" value="1"/>
</dbReference>
<keyword evidence="5 11" id="KW-0436">Ligase</keyword>
<dbReference type="InterPro" id="IPR004516">
    <property type="entry name" value="HisRS/HisZ"/>
</dbReference>
<feature type="binding site" evidence="12">
    <location>
        <begin position="81"/>
        <end position="83"/>
    </location>
    <ligand>
        <name>L-histidine</name>
        <dbReference type="ChEBI" id="CHEBI:57595"/>
    </ligand>
</feature>
<keyword evidence="8 11" id="KW-0648">Protein biosynthesis</keyword>
<reference evidence="14 15" key="1">
    <citation type="submission" date="2014-04" db="EMBL/GenBank/DDBJ databases">
        <title>Variable characteristics of bacteriocin-producing Streptococcus salivarius strains isolated from Malaysian subjects.</title>
        <authorList>
            <person name="Philip K."/>
            <person name="Barbour A."/>
        </authorList>
    </citation>
    <scope>NUCLEOTIDE SEQUENCE [LARGE SCALE GENOMIC DNA]</scope>
    <source>
        <strain evidence="14 15">NU10</strain>
    </source>
</reference>
<dbReference type="GO" id="GO:0006427">
    <property type="term" value="P:histidyl-tRNA aminoacylation"/>
    <property type="evidence" value="ECO:0007669"/>
    <property type="project" value="UniProtKB-UniRule"/>
</dbReference>
<dbReference type="InterPro" id="IPR033656">
    <property type="entry name" value="HisRS_anticodon"/>
</dbReference>
<dbReference type="Gene3D" id="3.30.930.10">
    <property type="entry name" value="Bira Bifunctional Protein, Domain 2"/>
    <property type="match status" value="1"/>
</dbReference>
<dbReference type="SUPFAM" id="SSF52954">
    <property type="entry name" value="Class II aaRS ABD-related"/>
    <property type="match status" value="1"/>
</dbReference>
<dbReference type="CDD" id="cd00773">
    <property type="entry name" value="HisRS-like_core"/>
    <property type="match status" value="1"/>
</dbReference>
<comment type="caution">
    <text evidence="14">The sequence shown here is derived from an EMBL/GenBank/DDBJ whole genome shotgun (WGS) entry which is preliminary data.</text>
</comment>
<dbReference type="RefSeq" id="WP_002885861.1">
    <property type="nucleotide sequence ID" value="NZ_BPPT01000004.1"/>
</dbReference>
<evidence type="ECO:0000256" key="10">
    <source>
        <dbReference type="ARBA" id="ARBA00047639"/>
    </source>
</evidence>
<dbReference type="InterPro" id="IPR041715">
    <property type="entry name" value="HisRS-like_core"/>
</dbReference>
<evidence type="ECO:0000256" key="1">
    <source>
        <dbReference type="ARBA" id="ARBA00004496"/>
    </source>
</evidence>
<dbReference type="InterPro" id="IPR004154">
    <property type="entry name" value="Anticodon-bd"/>
</dbReference>
<dbReference type="KEGG" id="strs:SSAL8618_09930"/>
<keyword evidence="6 11" id="KW-0547">Nucleotide-binding</keyword>
<accession>A0A074IU50</accession>
<feature type="binding site" evidence="12">
    <location>
        <begin position="263"/>
        <end position="264"/>
    </location>
    <ligand>
        <name>L-histidine</name>
        <dbReference type="ChEBI" id="CHEBI:57595"/>
    </ligand>
</feature>
<dbReference type="InterPro" id="IPR036621">
    <property type="entry name" value="Anticodon-bd_dom_sf"/>
</dbReference>
<dbReference type="CDD" id="cd00859">
    <property type="entry name" value="HisRS_anticodon"/>
    <property type="match status" value="1"/>
</dbReference>
<dbReference type="GO" id="GO:0005524">
    <property type="term" value="F:ATP binding"/>
    <property type="evidence" value="ECO:0007669"/>
    <property type="project" value="UniProtKB-UniRule"/>
</dbReference>
<evidence type="ECO:0000256" key="5">
    <source>
        <dbReference type="ARBA" id="ARBA00022598"/>
    </source>
</evidence>
<gene>
    <name evidence="11" type="primary">hisS</name>
    <name evidence="14" type="ORF">DL07_10555</name>
</gene>
<evidence type="ECO:0000256" key="4">
    <source>
        <dbReference type="ARBA" id="ARBA00022490"/>
    </source>
</evidence>
<dbReference type="EMBL" id="JJMT01000007">
    <property type="protein sequence ID" value="KEO45978.1"/>
    <property type="molecule type" value="Genomic_DNA"/>
</dbReference>
<dbReference type="PANTHER" id="PTHR43707:SF1">
    <property type="entry name" value="HISTIDINE--TRNA LIGASE, MITOCHONDRIAL-RELATED"/>
    <property type="match status" value="1"/>
</dbReference>
<dbReference type="PROSITE" id="PS50862">
    <property type="entry name" value="AA_TRNA_LIGASE_II"/>
    <property type="match status" value="1"/>
</dbReference>
<evidence type="ECO:0000256" key="8">
    <source>
        <dbReference type="ARBA" id="ARBA00022917"/>
    </source>
</evidence>
<keyword evidence="4 11" id="KW-0963">Cytoplasm</keyword>
<evidence type="ECO:0000313" key="15">
    <source>
        <dbReference type="Proteomes" id="UP000027855"/>
    </source>
</evidence>
<protein>
    <recommendedName>
        <fullName evidence="11">Histidine--tRNA ligase</fullName>
        <ecNumber evidence="11">6.1.1.21</ecNumber>
    </recommendedName>
    <alternativeName>
        <fullName evidence="11">Histidyl-tRNA synthetase</fullName>
        <shortName evidence="11">HisRS</shortName>
    </alternativeName>
</protein>
<keyword evidence="9 11" id="KW-0030">Aminoacyl-tRNA synthetase</keyword>
<dbReference type="GO" id="GO:0016740">
    <property type="term" value="F:transferase activity"/>
    <property type="evidence" value="ECO:0007669"/>
    <property type="project" value="UniProtKB-ARBA"/>
</dbReference>
<dbReference type="SUPFAM" id="SSF55681">
    <property type="entry name" value="Class II aaRS and biotin synthetases"/>
    <property type="match status" value="1"/>
</dbReference>
<evidence type="ECO:0000256" key="2">
    <source>
        <dbReference type="ARBA" id="ARBA00008226"/>
    </source>
</evidence>
<dbReference type="InterPro" id="IPR006195">
    <property type="entry name" value="aa-tRNA-synth_II"/>
</dbReference>
<proteinExistence type="inferred from homology"/>
<dbReference type="EC" id="6.1.1.21" evidence="11"/>
<evidence type="ECO:0000256" key="11">
    <source>
        <dbReference type="HAMAP-Rule" id="MF_00127"/>
    </source>
</evidence>
<dbReference type="NCBIfam" id="TIGR00442">
    <property type="entry name" value="hisS"/>
    <property type="match status" value="1"/>
</dbReference>
<organism evidence="14 15">
    <name type="scientific">Streptococcus salivarius</name>
    <dbReference type="NCBI Taxonomy" id="1304"/>
    <lineage>
        <taxon>Bacteria</taxon>
        <taxon>Bacillati</taxon>
        <taxon>Bacillota</taxon>
        <taxon>Bacilli</taxon>
        <taxon>Lactobacillales</taxon>
        <taxon>Streptococcaceae</taxon>
        <taxon>Streptococcus</taxon>
    </lineage>
</organism>
<comment type="similarity">
    <text evidence="2 11">Belongs to the class-II aminoacyl-tRNA synthetase family.</text>
</comment>